<name>A0A453DYE6_AEGTS</name>
<reference evidence="1" key="3">
    <citation type="journal article" date="2017" name="Nature">
        <title>Genome sequence of the progenitor of the wheat D genome Aegilops tauschii.</title>
        <authorList>
            <person name="Luo M.C."/>
            <person name="Gu Y.Q."/>
            <person name="Puiu D."/>
            <person name="Wang H."/>
            <person name="Twardziok S.O."/>
            <person name="Deal K.R."/>
            <person name="Huo N."/>
            <person name="Zhu T."/>
            <person name="Wang L."/>
            <person name="Wang Y."/>
            <person name="McGuire P.E."/>
            <person name="Liu S."/>
            <person name="Long H."/>
            <person name="Ramasamy R.K."/>
            <person name="Rodriguez J.C."/>
            <person name="Van S.L."/>
            <person name="Yuan L."/>
            <person name="Wang Z."/>
            <person name="Xia Z."/>
            <person name="Xiao L."/>
            <person name="Anderson O.D."/>
            <person name="Ouyang S."/>
            <person name="Liang Y."/>
            <person name="Zimin A.V."/>
            <person name="Pertea G."/>
            <person name="Qi P."/>
            <person name="Bennetzen J.L."/>
            <person name="Dai X."/>
            <person name="Dawson M.W."/>
            <person name="Muller H.G."/>
            <person name="Kugler K."/>
            <person name="Rivarola-Duarte L."/>
            <person name="Spannagl M."/>
            <person name="Mayer K.F.X."/>
            <person name="Lu F.H."/>
            <person name="Bevan M.W."/>
            <person name="Leroy P."/>
            <person name="Li P."/>
            <person name="You F.M."/>
            <person name="Sun Q."/>
            <person name="Liu Z."/>
            <person name="Lyons E."/>
            <person name="Wicker T."/>
            <person name="Salzberg S.L."/>
            <person name="Devos K.M."/>
            <person name="Dvorak J."/>
        </authorList>
    </citation>
    <scope>NUCLEOTIDE SEQUENCE [LARGE SCALE GENOMIC DNA]</scope>
    <source>
        <strain evidence="1">cv. AL8/78</strain>
    </source>
</reference>
<keyword evidence="2" id="KW-1185">Reference proteome</keyword>
<dbReference type="Gramene" id="AET3Gv20155100.2">
    <property type="protein sequence ID" value="AET3Gv20155100.2"/>
    <property type="gene ID" value="AET3Gv20155100"/>
</dbReference>
<dbReference type="Proteomes" id="UP000015105">
    <property type="component" value="Chromosome 3D"/>
</dbReference>
<reference evidence="2" key="1">
    <citation type="journal article" date="2014" name="Science">
        <title>Ancient hybridizations among the ancestral genomes of bread wheat.</title>
        <authorList>
            <consortium name="International Wheat Genome Sequencing Consortium,"/>
            <person name="Marcussen T."/>
            <person name="Sandve S.R."/>
            <person name="Heier L."/>
            <person name="Spannagl M."/>
            <person name="Pfeifer M."/>
            <person name="Jakobsen K.S."/>
            <person name="Wulff B.B."/>
            <person name="Steuernagel B."/>
            <person name="Mayer K.F."/>
            <person name="Olsen O.A."/>
        </authorList>
    </citation>
    <scope>NUCLEOTIDE SEQUENCE [LARGE SCALE GENOMIC DNA]</scope>
    <source>
        <strain evidence="2">cv. AL8/78</strain>
    </source>
</reference>
<protein>
    <submittedName>
        <fullName evidence="1">Uncharacterized protein</fullName>
    </submittedName>
</protein>
<reference evidence="1" key="4">
    <citation type="submission" date="2019-03" db="UniProtKB">
        <authorList>
            <consortium name="EnsemblPlants"/>
        </authorList>
    </citation>
    <scope>IDENTIFICATION</scope>
</reference>
<reference evidence="2" key="2">
    <citation type="journal article" date="2017" name="Nat. Plants">
        <title>The Aegilops tauschii genome reveals multiple impacts of transposons.</title>
        <authorList>
            <person name="Zhao G."/>
            <person name="Zou C."/>
            <person name="Li K."/>
            <person name="Wang K."/>
            <person name="Li T."/>
            <person name="Gao L."/>
            <person name="Zhang X."/>
            <person name="Wang H."/>
            <person name="Yang Z."/>
            <person name="Liu X."/>
            <person name="Jiang W."/>
            <person name="Mao L."/>
            <person name="Kong X."/>
            <person name="Jiao Y."/>
            <person name="Jia J."/>
        </authorList>
    </citation>
    <scope>NUCLEOTIDE SEQUENCE [LARGE SCALE GENOMIC DNA]</scope>
    <source>
        <strain evidence="2">cv. AL8/78</strain>
    </source>
</reference>
<dbReference type="AlphaFoldDB" id="A0A453DYE6"/>
<evidence type="ECO:0000313" key="2">
    <source>
        <dbReference type="Proteomes" id="UP000015105"/>
    </source>
</evidence>
<organism evidence="1 2">
    <name type="scientific">Aegilops tauschii subsp. strangulata</name>
    <name type="common">Goatgrass</name>
    <dbReference type="NCBI Taxonomy" id="200361"/>
    <lineage>
        <taxon>Eukaryota</taxon>
        <taxon>Viridiplantae</taxon>
        <taxon>Streptophyta</taxon>
        <taxon>Embryophyta</taxon>
        <taxon>Tracheophyta</taxon>
        <taxon>Spermatophyta</taxon>
        <taxon>Magnoliopsida</taxon>
        <taxon>Liliopsida</taxon>
        <taxon>Poales</taxon>
        <taxon>Poaceae</taxon>
        <taxon>BOP clade</taxon>
        <taxon>Pooideae</taxon>
        <taxon>Triticodae</taxon>
        <taxon>Triticeae</taxon>
        <taxon>Triticinae</taxon>
        <taxon>Aegilops</taxon>
    </lineage>
</organism>
<proteinExistence type="predicted"/>
<evidence type="ECO:0000313" key="1">
    <source>
        <dbReference type="EnsemblPlants" id="AET3Gv20155100.2"/>
    </source>
</evidence>
<reference evidence="1" key="5">
    <citation type="journal article" date="2021" name="G3 (Bethesda)">
        <title>Aegilops tauschii genome assembly Aet v5.0 features greater sequence contiguity and improved annotation.</title>
        <authorList>
            <person name="Wang L."/>
            <person name="Zhu T."/>
            <person name="Rodriguez J.C."/>
            <person name="Deal K.R."/>
            <person name="Dubcovsky J."/>
            <person name="McGuire P.E."/>
            <person name="Lux T."/>
            <person name="Spannagl M."/>
            <person name="Mayer K.F.X."/>
            <person name="Baldrich P."/>
            <person name="Meyers B.C."/>
            <person name="Huo N."/>
            <person name="Gu Y.Q."/>
            <person name="Zhou H."/>
            <person name="Devos K.M."/>
            <person name="Bennetzen J.L."/>
            <person name="Unver T."/>
            <person name="Budak H."/>
            <person name="Gulick P.J."/>
            <person name="Galiba G."/>
            <person name="Kalapos B."/>
            <person name="Nelson D.R."/>
            <person name="Li P."/>
            <person name="You F.M."/>
            <person name="Luo M.C."/>
            <person name="Dvorak J."/>
        </authorList>
    </citation>
    <scope>NUCLEOTIDE SEQUENCE [LARGE SCALE GENOMIC DNA]</scope>
    <source>
        <strain evidence="1">cv. AL8/78</strain>
    </source>
</reference>
<accession>A0A453DYE6</accession>
<sequence length="54" mass="6456">MCMYTRICISHLFISIRHHFFSSPSDLIYSLVAGHEQWMESCQGRTMRSCRKWS</sequence>
<dbReference type="EnsemblPlants" id="AET3Gv20155100.2">
    <property type="protein sequence ID" value="AET3Gv20155100.2"/>
    <property type="gene ID" value="AET3Gv20155100"/>
</dbReference>